<proteinExistence type="predicted"/>
<accession>A0A822XSZ2</accession>
<dbReference type="Proteomes" id="UP000607653">
    <property type="component" value="Unassembled WGS sequence"/>
</dbReference>
<keyword evidence="2" id="KW-1185">Reference proteome</keyword>
<name>A0A822XSZ2_NELNU</name>
<dbReference type="AlphaFoldDB" id="A0A822XSZ2"/>
<dbReference type="EMBL" id="DUZY01000001">
    <property type="protein sequence ID" value="DAD20568.1"/>
    <property type="molecule type" value="Genomic_DNA"/>
</dbReference>
<reference evidence="1 2" key="1">
    <citation type="journal article" date="2020" name="Mol. Biol. Evol.">
        <title>Distinct Expression and Methylation Patterns for Genes with Different Fates following a Single Whole-Genome Duplication in Flowering Plants.</title>
        <authorList>
            <person name="Shi T."/>
            <person name="Rahmani R.S."/>
            <person name="Gugger P.F."/>
            <person name="Wang M."/>
            <person name="Li H."/>
            <person name="Zhang Y."/>
            <person name="Li Z."/>
            <person name="Wang Q."/>
            <person name="Van de Peer Y."/>
            <person name="Marchal K."/>
            <person name="Chen J."/>
        </authorList>
    </citation>
    <scope>NUCLEOTIDE SEQUENCE [LARGE SCALE GENOMIC DNA]</scope>
    <source>
        <tissue evidence="1">Leaf</tissue>
    </source>
</reference>
<organism evidence="1 2">
    <name type="scientific">Nelumbo nucifera</name>
    <name type="common">Sacred lotus</name>
    <dbReference type="NCBI Taxonomy" id="4432"/>
    <lineage>
        <taxon>Eukaryota</taxon>
        <taxon>Viridiplantae</taxon>
        <taxon>Streptophyta</taxon>
        <taxon>Embryophyta</taxon>
        <taxon>Tracheophyta</taxon>
        <taxon>Spermatophyta</taxon>
        <taxon>Magnoliopsida</taxon>
        <taxon>Proteales</taxon>
        <taxon>Nelumbonaceae</taxon>
        <taxon>Nelumbo</taxon>
    </lineage>
</organism>
<gene>
    <name evidence="1" type="ORF">HUJ06_022031</name>
</gene>
<sequence length="53" mass="6399">MVMKHEYSFNRVEHAYFYKFCNNLQPLFKLVSRNTIRADIMAVYVPKGERKTL</sequence>
<evidence type="ECO:0000313" key="2">
    <source>
        <dbReference type="Proteomes" id="UP000607653"/>
    </source>
</evidence>
<protein>
    <submittedName>
        <fullName evidence="1">Uncharacterized protein</fullName>
    </submittedName>
</protein>
<evidence type="ECO:0000313" key="1">
    <source>
        <dbReference type="EMBL" id="DAD20568.1"/>
    </source>
</evidence>
<comment type="caution">
    <text evidence="1">The sequence shown here is derived from an EMBL/GenBank/DDBJ whole genome shotgun (WGS) entry which is preliminary data.</text>
</comment>